<evidence type="ECO:0000256" key="1">
    <source>
        <dbReference type="SAM" id="Phobius"/>
    </source>
</evidence>
<dbReference type="EMBL" id="CP151762">
    <property type="protein sequence ID" value="WZU63113.1"/>
    <property type="molecule type" value="Genomic_DNA"/>
</dbReference>
<proteinExistence type="predicted"/>
<feature type="transmembrane region" description="Helical" evidence="1">
    <location>
        <begin position="39"/>
        <end position="63"/>
    </location>
</feature>
<feature type="domain" description="Inner membrane protein YgaP-like transmembrane" evidence="2">
    <location>
        <begin position="1"/>
        <end position="68"/>
    </location>
</feature>
<dbReference type="AlphaFoldDB" id="A0AAN0M4Y0"/>
<keyword evidence="4" id="KW-1185">Reference proteome</keyword>
<feature type="transmembrane region" description="Helical" evidence="1">
    <location>
        <begin position="12"/>
        <end position="33"/>
    </location>
</feature>
<accession>A0AAN0M4Y0</accession>
<dbReference type="RefSeq" id="WP_342069510.1">
    <property type="nucleotide sequence ID" value="NZ_CP151762.1"/>
</dbReference>
<evidence type="ECO:0000313" key="3">
    <source>
        <dbReference type="EMBL" id="WZU63113.1"/>
    </source>
</evidence>
<keyword evidence="1" id="KW-0812">Transmembrane</keyword>
<evidence type="ECO:0000259" key="2">
    <source>
        <dbReference type="Pfam" id="PF11127"/>
    </source>
</evidence>
<name>A0AAN0M4Y0_9RHOB</name>
<dbReference type="KEGG" id="yag:AABB28_14805"/>
<sequence length="69" mass="7146">MFSNVGMFDRLLRLVIGAALIAAPLINFMGLGASAAVTYLMIAIGVVLGVTAVFGICPLYRLVGVSTKS</sequence>
<dbReference type="Proteomes" id="UP001451782">
    <property type="component" value="Chromosome"/>
</dbReference>
<dbReference type="InterPro" id="IPR021309">
    <property type="entry name" value="YgaP-like_TM"/>
</dbReference>
<reference evidence="3 4" key="1">
    <citation type="submission" date="2024-04" db="EMBL/GenBank/DDBJ databases">
        <title>Phylogenomic analyses of a clade within the roseobacter group suggest taxonomic reassignments of species of the genera Aestuariivita, Citreicella, Loktanella, Nautella, Pelagibaca, Ruegeria, Thalassobius, Thiobacimonas and Tropicibacter, and the proposal o.</title>
        <authorList>
            <person name="Jeon C.O."/>
        </authorList>
    </citation>
    <scope>NUCLEOTIDE SEQUENCE [LARGE SCALE GENOMIC DNA]</scope>
    <source>
        <strain evidence="3 4">G8-12</strain>
    </source>
</reference>
<evidence type="ECO:0000313" key="4">
    <source>
        <dbReference type="Proteomes" id="UP001451782"/>
    </source>
</evidence>
<organism evidence="3 4">
    <name type="scientific">Yoonia algicola</name>
    <dbReference type="NCBI Taxonomy" id="3137368"/>
    <lineage>
        <taxon>Bacteria</taxon>
        <taxon>Pseudomonadati</taxon>
        <taxon>Pseudomonadota</taxon>
        <taxon>Alphaproteobacteria</taxon>
        <taxon>Rhodobacterales</taxon>
        <taxon>Paracoccaceae</taxon>
        <taxon>Yoonia</taxon>
    </lineage>
</organism>
<dbReference type="Pfam" id="PF11127">
    <property type="entry name" value="YgaP-like_TM"/>
    <property type="match status" value="1"/>
</dbReference>
<keyword evidence="1" id="KW-0472">Membrane</keyword>
<gene>
    <name evidence="3" type="ORF">AABB28_14805</name>
</gene>
<keyword evidence="1" id="KW-1133">Transmembrane helix</keyword>
<protein>
    <submittedName>
        <fullName evidence="3">DUF2892 domain-containing protein</fullName>
    </submittedName>
</protein>